<organism evidence="8 9">
    <name type="scientific">Sphingomonas alba</name>
    <dbReference type="NCBI Taxonomy" id="2908208"/>
    <lineage>
        <taxon>Bacteria</taxon>
        <taxon>Pseudomonadati</taxon>
        <taxon>Pseudomonadota</taxon>
        <taxon>Alphaproteobacteria</taxon>
        <taxon>Sphingomonadales</taxon>
        <taxon>Sphingomonadaceae</taxon>
        <taxon>Sphingomonas</taxon>
    </lineage>
</organism>
<keyword evidence="4 5" id="KW-0131">Cell cycle</keyword>
<dbReference type="EMBL" id="JAMGBD010000001">
    <property type="protein sequence ID" value="MCL6683343.1"/>
    <property type="molecule type" value="Genomic_DNA"/>
</dbReference>
<dbReference type="SUPFAM" id="SSF53067">
    <property type="entry name" value="Actin-like ATPase domain"/>
    <property type="match status" value="2"/>
</dbReference>
<proteinExistence type="inferred from homology"/>
<evidence type="ECO:0000256" key="6">
    <source>
        <dbReference type="PIRNR" id="PIRNR003101"/>
    </source>
</evidence>
<keyword evidence="3 5" id="KW-0472">Membrane</keyword>
<keyword evidence="9" id="KW-1185">Reference proteome</keyword>
<dbReference type="InterPro" id="IPR050696">
    <property type="entry name" value="FtsA/MreB"/>
</dbReference>
<evidence type="ECO:0000256" key="2">
    <source>
        <dbReference type="ARBA" id="ARBA00022618"/>
    </source>
</evidence>
<reference evidence="8" key="1">
    <citation type="submission" date="2022-05" db="EMBL/GenBank/DDBJ databases">
        <authorList>
            <person name="Jo J.-H."/>
            <person name="Im W.-T."/>
        </authorList>
    </citation>
    <scope>NUCLEOTIDE SEQUENCE</scope>
    <source>
        <strain evidence="8">SE158</strain>
    </source>
</reference>
<dbReference type="Pfam" id="PF14450">
    <property type="entry name" value="FtsA"/>
    <property type="match status" value="1"/>
</dbReference>
<sequence length="418" mass="43922">MADPTSQPLITALDIGSSKVSALIVAPDADGRLRVLGSGQRESQGVKRGYVTDVDGSEVAVRETVESAERMSGVTIDDVWASFGAGGLTSEDANVEVELGGHQIEQSDITELLRHGRTAIDRGDRVVLHAHPALYTIDGVEGVRQPIGLHAERLGVDIHVIAADPAPLRNLDYVIRSAHLGVRAIVASPVAAALACLTPEERELGVALVELGAEVTNVSLHVGGMLVGLRSIPLGARDISDDIACAFGVQRRDAERLKCFYGSAMTSPRDNHEMIEANQMGAEAGTEPMRITRAQLMTVIRQRVEELTNQVDNALKGLGFTGPVGRQVVLTGGGAELKNIADYMQGVLGRAVRVGRPKTITGLPDAHSGPAFATLVGLAMLAAGGTGDLRDLALGTVIEKKTGQGFMGRLVSAMKGGF</sequence>
<dbReference type="PANTHER" id="PTHR32432">
    <property type="entry name" value="CELL DIVISION PROTEIN FTSA-RELATED"/>
    <property type="match status" value="1"/>
</dbReference>
<dbReference type="NCBIfam" id="TIGR01174">
    <property type="entry name" value="ftsA"/>
    <property type="match status" value="1"/>
</dbReference>
<comment type="caution">
    <text evidence="8">The sequence shown here is derived from an EMBL/GenBank/DDBJ whole genome shotgun (WGS) entry which is preliminary data.</text>
</comment>
<evidence type="ECO:0000313" key="9">
    <source>
        <dbReference type="Proteomes" id="UP001165363"/>
    </source>
</evidence>
<comment type="function">
    <text evidence="5 6">Cell division protein that is involved in the assembly of the Z ring. May serve as a membrane anchor for the Z ring.</text>
</comment>
<comment type="subunit">
    <text evidence="5">Self-interacts. Interacts with FtsZ.</text>
</comment>
<dbReference type="SMART" id="SM00842">
    <property type="entry name" value="FtsA"/>
    <property type="match status" value="1"/>
</dbReference>
<feature type="domain" description="SHS2" evidence="7">
    <location>
        <begin position="10"/>
        <end position="196"/>
    </location>
</feature>
<dbReference type="InterPro" id="IPR020823">
    <property type="entry name" value="Cell_div_FtsA"/>
</dbReference>
<dbReference type="Gene3D" id="3.30.1490.110">
    <property type="match status" value="1"/>
</dbReference>
<dbReference type="Pfam" id="PF02491">
    <property type="entry name" value="SHS2_FTSA"/>
    <property type="match status" value="1"/>
</dbReference>
<comment type="subcellular location">
    <subcellularLocation>
        <location evidence="5">Cell membrane</location>
        <topology evidence="5">Peripheral membrane protein</topology>
        <orientation evidence="5">Cytoplasmic side</orientation>
    </subcellularLocation>
    <text evidence="5">Localizes to the Z ring in an FtsZ-dependent manner. Targeted to the membrane through a conserved C-terminal amphipathic helix.</text>
</comment>
<name>A0ABT0RL34_9SPHN</name>
<dbReference type="Gene3D" id="3.30.420.40">
    <property type="match status" value="2"/>
</dbReference>
<evidence type="ECO:0000256" key="1">
    <source>
        <dbReference type="ARBA" id="ARBA00022475"/>
    </source>
</evidence>
<dbReference type="InterPro" id="IPR043129">
    <property type="entry name" value="ATPase_NBD"/>
</dbReference>
<evidence type="ECO:0000256" key="5">
    <source>
        <dbReference type="HAMAP-Rule" id="MF_02033"/>
    </source>
</evidence>
<keyword evidence="1 5" id="KW-1003">Cell membrane</keyword>
<dbReference type="HAMAP" id="MF_02033">
    <property type="entry name" value="FtsA"/>
    <property type="match status" value="1"/>
</dbReference>
<dbReference type="InterPro" id="IPR003494">
    <property type="entry name" value="SHS2_FtsA"/>
</dbReference>
<evidence type="ECO:0000256" key="4">
    <source>
        <dbReference type="ARBA" id="ARBA00023306"/>
    </source>
</evidence>
<dbReference type="PIRSF" id="PIRSF003101">
    <property type="entry name" value="FtsA"/>
    <property type="match status" value="1"/>
</dbReference>
<evidence type="ECO:0000259" key="7">
    <source>
        <dbReference type="SMART" id="SM00842"/>
    </source>
</evidence>
<accession>A0ABT0RL34</accession>
<dbReference type="RefSeq" id="WP_249847271.1">
    <property type="nucleotide sequence ID" value="NZ_JAMGBD010000001.1"/>
</dbReference>
<evidence type="ECO:0000313" key="8">
    <source>
        <dbReference type="EMBL" id="MCL6683343.1"/>
    </source>
</evidence>
<comment type="similarity">
    <text evidence="5 6">Belongs to the FtsA/MreB family.</text>
</comment>
<keyword evidence="2 5" id="KW-0132">Cell division</keyword>
<gene>
    <name evidence="5 8" type="primary">ftsA</name>
    <name evidence="8" type="ORF">LZ536_05425</name>
</gene>
<protein>
    <recommendedName>
        <fullName evidence="5 6">Cell division protein FtsA</fullName>
    </recommendedName>
</protein>
<dbReference type="PANTHER" id="PTHR32432:SF4">
    <property type="entry name" value="CELL DIVISION PROTEIN FTSA"/>
    <property type="match status" value="1"/>
</dbReference>
<dbReference type="CDD" id="cd24048">
    <property type="entry name" value="ASKHA_NBD_FtsA"/>
    <property type="match status" value="1"/>
</dbReference>
<dbReference type="GO" id="GO:0051301">
    <property type="term" value="P:cell division"/>
    <property type="evidence" value="ECO:0007669"/>
    <property type="project" value="UniProtKB-KW"/>
</dbReference>
<dbReference type="Proteomes" id="UP001165363">
    <property type="component" value="Unassembled WGS sequence"/>
</dbReference>
<evidence type="ECO:0000256" key="3">
    <source>
        <dbReference type="ARBA" id="ARBA00023136"/>
    </source>
</evidence>